<dbReference type="HOGENOM" id="CLU_1991222_0_0_7"/>
<proteinExistence type="predicted"/>
<accession>A9FC73</accession>
<dbReference type="OrthoDB" id="5485743at2"/>
<name>A9FC73_SORC5</name>
<dbReference type="eggNOG" id="ENOG5031GEA">
    <property type="taxonomic scope" value="Bacteria"/>
</dbReference>
<dbReference type="AlphaFoldDB" id="A9FC73"/>
<gene>
    <name evidence="1" type="ordered locus">sce1475</name>
</gene>
<sequence length="125" mass="12963">MFGCAGSVTYPDRADLCKTGYHVCSAAEFVEKNGYGPTNAEAPKHHHWADDDLKYTGVGSGSCSAAPTGMSCGANTPMRVCSPDGVDPEGNRCNRVNCGHGDSTKNRYFGGCAGNTTAGTLCCKS</sequence>
<dbReference type="Proteomes" id="UP000002139">
    <property type="component" value="Chromosome"/>
</dbReference>
<evidence type="ECO:0000313" key="2">
    <source>
        <dbReference type="Proteomes" id="UP000002139"/>
    </source>
</evidence>
<keyword evidence="2" id="KW-1185">Reference proteome</keyword>
<dbReference type="RefSeq" id="WP_012234110.1">
    <property type="nucleotide sequence ID" value="NC_010162.1"/>
</dbReference>
<protein>
    <submittedName>
        <fullName evidence="1">Uncharacterized protein</fullName>
    </submittedName>
</protein>
<dbReference type="KEGG" id="scl:sce1475"/>
<dbReference type="EMBL" id="AM746676">
    <property type="protein sequence ID" value="CAN91633.1"/>
    <property type="molecule type" value="Genomic_DNA"/>
</dbReference>
<dbReference type="BioCyc" id="SCEL448385:SCE_RS07630-MONOMER"/>
<reference evidence="1 2" key="1">
    <citation type="journal article" date="2007" name="Nat. Biotechnol.">
        <title>Complete genome sequence of the myxobacterium Sorangium cellulosum.</title>
        <authorList>
            <person name="Schneiker S."/>
            <person name="Perlova O."/>
            <person name="Kaiser O."/>
            <person name="Gerth K."/>
            <person name="Alici A."/>
            <person name="Altmeyer M.O."/>
            <person name="Bartels D."/>
            <person name="Bekel T."/>
            <person name="Beyer S."/>
            <person name="Bode E."/>
            <person name="Bode H.B."/>
            <person name="Bolten C.J."/>
            <person name="Choudhuri J.V."/>
            <person name="Doss S."/>
            <person name="Elnakady Y.A."/>
            <person name="Frank B."/>
            <person name="Gaigalat L."/>
            <person name="Goesmann A."/>
            <person name="Groeger C."/>
            <person name="Gross F."/>
            <person name="Jelsbak L."/>
            <person name="Jelsbak L."/>
            <person name="Kalinowski J."/>
            <person name="Kegler C."/>
            <person name="Knauber T."/>
            <person name="Konietzny S."/>
            <person name="Kopp M."/>
            <person name="Krause L."/>
            <person name="Krug D."/>
            <person name="Linke B."/>
            <person name="Mahmud T."/>
            <person name="Martinez-Arias R."/>
            <person name="McHardy A.C."/>
            <person name="Merai M."/>
            <person name="Meyer F."/>
            <person name="Mormann S."/>
            <person name="Munoz-Dorado J."/>
            <person name="Perez J."/>
            <person name="Pradella S."/>
            <person name="Rachid S."/>
            <person name="Raddatz G."/>
            <person name="Rosenau F."/>
            <person name="Rueckert C."/>
            <person name="Sasse F."/>
            <person name="Scharfe M."/>
            <person name="Schuster S.C."/>
            <person name="Suen G."/>
            <person name="Treuner-Lange A."/>
            <person name="Velicer G.J."/>
            <person name="Vorholter F.-J."/>
            <person name="Weissman K.J."/>
            <person name="Welch R.D."/>
            <person name="Wenzel S.C."/>
            <person name="Whitworth D.E."/>
            <person name="Wilhelm S."/>
            <person name="Wittmann C."/>
            <person name="Bloecker H."/>
            <person name="Puehler A."/>
            <person name="Mueller R."/>
        </authorList>
    </citation>
    <scope>NUCLEOTIDE SEQUENCE [LARGE SCALE GENOMIC DNA]</scope>
    <source>
        <strain evidence="2">So ce56</strain>
    </source>
</reference>
<organism evidence="1 2">
    <name type="scientific">Sorangium cellulosum (strain So ce56)</name>
    <name type="common">Polyangium cellulosum (strain So ce56)</name>
    <dbReference type="NCBI Taxonomy" id="448385"/>
    <lineage>
        <taxon>Bacteria</taxon>
        <taxon>Pseudomonadati</taxon>
        <taxon>Myxococcota</taxon>
        <taxon>Polyangia</taxon>
        <taxon>Polyangiales</taxon>
        <taxon>Polyangiaceae</taxon>
        <taxon>Sorangium</taxon>
    </lineage>
</organism>
<evidence type="ECO:0000313" key="1">
    <source>
        <dbReference type="EMBL" id="CAN91633.1"/>
    </source>
</evidence>